<dbReference type="PANTHER" id="PTHR47643:SF2">
    <property type="entry name" value="TPR DOMAIN PROTEIN (AFU_ORTHOLOGUE AFUA_5G12710)"/>
    <property type="match status" value="1"/>
</dbReference>
<dbReference type="Pfam" id="PF00856">
    <property type="entry name" value="SET"/>
    <property type="match status" value="1"/>
</dbReference>
<name>A0ABQ8UK44_9EUKA</name>
<evidence type="ECO:0000313" key="7">
    <source>
        <dbReference type="Proteomes" id="UP001141327"/>
    </source>
</evidence>
<dbReference type="InterPro" id="IPR053209">
    <property type="entry name" value="Gramillin-biosynth_MTr"/>
</dbReference>
<dbReference type="SMART" id="SM00028">
    <property type="entry name" value="TPR"/>
    <property type="match status" value="2"/>
</dbReference>
<dbReference type="EMBL" id="JAPMOS010000031">
    <property type="protein sequence ID" value="KAJ4458326.1"/>
    <property type="molecule type" value="Genomic_DNA"/>
</dbReference>
<evidence type="ECO:0000256" key="2">
    <source>
        <dbReference type="ARBA" id="ARBA00022803"/>
    </source>
</evidence>
<feature type="compositionally biased region" description="Basic and acidic residues" evidence="4">
    <location>
        <begin position="1"/>
        <end position="23"/>
    </location>
</feature>
<dbReference type="Gene3D" id="1.25.40.10">
    <property type="entry name" value="Tetratricopeptide repeat domain"/>
    <property type="match status" value="1"/>
</dbReference>
<keyword evidence="2 3" id="KW-0802">TPR repeat</keyword>
<dbReference type="InterPro" id="IPR011990">
    <property type="entry name" value="TPR-like_helical_dom_sf"/>
</dbReference>
<dbReference type="InterPro" id="IPR019734">
    <property type="entry name" value="TPR_rpt"/>
</dbReference>
<reference evidence="6" key="1">
    <citation type="journal article" date="2022" name="bioRxiv">
        <title>Genomics of Preaxostyla Flagellates Illuminates Evolutionary Transitions and the Path Towards Mitochondrial Loss.</title>
        <authorList>
            <person name="Novak L.V.F."/>
            <person name="Treitli S.C."/>
            <person name="Pyrih J."/>
            <person name="Halakuc P."/>
            <person name="Pipaliya S.V."/>
            <person name="Vacek V."/>
            <person name="Brzon O."/>
            <person name="Soukal P."/>
            <person name="Eme L."/>
            <person name="Dacks J.B."/>
            <person name="Karnkowska A."/>
            <person name="Elias M."/>
            <person name="Hampl V."/>
        </authorList>
    </citation>
    <scope>NUCLEOTIDE SEQUENCE</scope>
    <source>
        <strain evidence="6">RCP-MX</strain>
    </source>
</reference>
<proteinExistence type="predicted"/>
<organism evidence="6 7">
    <name type="scientific">Paratrimastix pyriformis</name>
    <dbReference type="NCBI Taxonomy" id="342808"/>
    <lineage>
        <taxon>Eukaryota</taxon>
        <taxon>Metamonada</taxon>
        <taxon>Preaxostyla</taxon>
        <taxon>Paratrimastigidae</taxon>
        <taxon>Paratrimastix</taxon>
    </lineage>
</organism>
<evidence type="ECO:0000256" key="4">
    <source>
        <dbReference type="SAM" id="MobiDB-lite"/>
    </source>
</evidence>
<dbReference type="SUPFAM" id="SSF82199">
    <property type="entry name" value="SET domain"/>
    <property type="match status" value="1"/>
</dbReference>
<dbReference type="PANTHER" id="PTHR47643">
    <property type="entry name" value="TPR DOMAIN PROTEIN (AFU_ORTHOLOGUE AFUA_5G12710)"/>
    <property type="match status" value="1"/>
</dbReference>
<dbReference type="PROSITE" id="PS50293">
    <property type="entry name" value="TPR_REGION"/>
    <property type="match status" value="1"/>
</dbReference>
<dbReference type="InterPro" id="IPR001214">
    <property type="entry name" value="SET_dom"/>
</dbReference>
<dbReference type="SUPFAM" id="SSF48452">
    <property type="entry name" value="TPR-like"/>
    <property type="match status" value="1"/>
</dbReference>
<dbReference type="InterPro" id="IPR046341">
    <property type="entry name" value="SET_dom_sf"/>
</dbReference>
<evidence type="ECO:0000256" key="1">
    <source>
        <dbReference type="ARBA" id="ARBA00022737"/>
    </source>
</evidence>
<evidence type="ECO:0000313" key="6">
    <source>
        <dbReference type="EMBL" id="KAJ4458326.1"/>
    </source>
</evidence>
<feature type="repeat" description="TPR" evidence="3">
    <location>
        <begin position="201"/>
        <end position="234"/>
    </location>
</feature>
<dbReference type="PROSITE" id="PS50005">
    <property type="entry name" value="TPR"/>
    <property type="match status" value="1"/>
</dbReference>
<protein>
    <recommendedName>
        <fullName evidence="5">SET domain-containing protein</fullName>
    </recommendedName>
</protein>
<sequence length="762" mass="84519">MHRKSNEAEGLSDDERQRLEEQFRLLGKQRKSPNTERRGRLLPRDLAIATFDEAARHSSQIVQSSKFLIRNTLIPKSHGKAPPIASLRPITIRECVTRCNYIHAGRVLNATIIRPPHKVVATNTLLQDDNGDVIFLAIYNLVPPSEDPAAYLPVGARVAVLEPYPKFPGNNPDQPPNLRTDNPQTVVLSPPAARSSPLESADALKARGNAAFKAGRFREATDLYTRALQADPGNTILLSNRAASRLGGGWWAAALEDARAALQQDPHHFKCACRAALAMVGLQRPSEARPYLDLIRSIQNPLSEEAKGLIADVERCCREAQEGVYDLSAMEAETRTNSQGLLGPRHCDFISQEIELLRPTPGKGRGVFAATALAEGTLLMACRALVYAPVEENEGTFQFHFDWNSMDMGASAHLVPLTVQFLMNHPERAAELYLLTTGRDHEEPADGAAVDTPRIENICAQLTILSSHENRPDCNPAEALAACKAKMNEHKATPTGLWGKPSLFNHSCAPNCGWETVGDFLFVRTLRPVPARDELCLPYVDTVQLWKKRYRTLKNLGFDCLCERCLFSRAHPEVVALEERMKKLHESAMELSTQGMNFAEAAPRHLISTARHLPVWSGQVIPSPAECRTIHSQLAAYPLCQQAARRDLANMEFWQAANRSQWPEARRLAELARDIGRAMGVNRLEVLRGDLRLAGVVFAQGDTDQCEQILRRVRQGPLATVSPSDFAMAAMQYGPCWYGNRQGLSLHSPFEKLVRRVATATR</sequence>
<comment type="caution">
    <text evidence="6">The sequence shown here is derived from an EMBL/GenBank/DDBJ whole genome shotgun (WGS) entry which is preliminary data.</text>
</comment>
<evidence type="ECO:0000256" key="3">
    <source>
        <dbReference type="PROSITE-ProRule" id="PRU00339"/>
    </source>
</evidence>
<dbReference type="Pfam" id="PF07719">
    <property type="entry name" value="TPR_2"/>
    <property type="match status" value="1"/>
</dbReference>
<dbReference type="Gene3D" id="2.170.270.10">
    <property type="entry name" value="SET domain"/>
    <property type="match status" value="1"/>
</dbReference>
<evidence type="ECO:0000259" key="5">
    <source>
        <dbReference type="PROSITE" id="PS50280"/>
    </source>
</evidence>
<dbReference type="PROSITE" id="PS50280">
    <property type="entry name" value="SET"/>
    <property type="match status" value="1"/>
</dbReference>
<dbReference type="Proteomes" id="UP001141327">
    <property type="component" value="Unassembled WGS sequence"/>
</dbReference>
<keyword evidence="1" id="KW-0677">Repeat</keyword>
<keyword evidence="7" id="KW-1185">Reference proteome</keyword>
<feature type="domain" description="SET" evidence="5">
    <location>
        <begin position="352"/>
        <end position="540"/>
    </location>
</feature>
<dbReference type="InterPro" id="IPR013105">
    <property type="entry name" value="TPR_2"/>
</dbReference>
<gene>
    <name evidence="6" type="ORF">PAPYR_6011</name>
</gene>
<dbReference type="CDD" id="cd20071">
    <property type="entry name" value="SET_SMYD"/>
    <property type="match status" value="1"/>
</dbReference>
<accession>A0ABQ8UK44</accession>
<feature type="region of interest" description="Disordered" evidence="4">
    <location>
        <begin position="1"/>
        <end position="39"/>
    </location>
</feature>